<comment type="caution">
    <text evidence="3">The sequence shown here is derived from an EMBL/GenBank/DDBJ whole genome shotgun (WGS) entry which is preliminary data.</text>
</comment>
<feature type="compositionally biased region" description="Acidic residues" evidence="1">
    <location>
        <begin position="128"/>
        <end position="162"/>
    </location>
</feature>
<evidence type="ECO:0000256" key="1">
    <source>
        <dbReference type="SAM" id="MobiDB-lite"/>
    </source>
</evidence>
<evidence type="ECO:0000313" key="3">
    <source>
        <dbReference type="EMBL" id="MBM6922426.1"/>
    </source>
</evidence>
<sequence length="197" mass="19980">MDRLMLMAMGGYGDMGMMGGSTAGTGLIDSLKTKLSFLPEWAAILVIAVLVILAAMLVGWIGGKIIGSILYPDPDKQSILSKKQKFMVLGGAIAAIALTIFALTYTPAPDTGDDALPTGENVSMDGMEGTDGEIPEEESTDGETTDEESTEEETTGETEEESSAAASDSTGNAGTSVSVGGGVMISGGGTAIAVPMG</sequence>
<dbReference type="RefSeq" id="WP_204719362.1">
    <property type="nucleotide sequence ID" value="NZ_JACSNR010000001.1"/>
</dbReference>
<feature type="transmembrane region" description="Helical" evidence="2">
    <location>
        <begin position="41"/>
        <end position="66"/>
    </location>
</feature>
<proteinExistence type="predicted"/>
<feature type="compositionally biased region" description="Low complexity" evidence="1">
    <location>
        <begin position="163"/>
        <end position="178"/>
    </location>
</feature>
<feature type="compositionally biased region" description="Gly residues" evidence="1">
    <location>
        <begin position="179"/>
        <end position="190"/>
    </location>
</feature>
<protein>
    <submittedName>
        <fullName evidence="3">Uncharacterized protein</fullName>
    </submittedName>
</protein>
<keyword evidence="4" id="KW-1185">Reference proteome</keyword>
<name>A0ABS2GKB4_9FIRM</name>
<organism evidence="3 4">
    <name type="scientific">Hydrogenoanaerobacterium saccharovorans</name>
    <dbReference type="NCBI Taxonomy" id="474960"/>
    <lineage>
        <taxon>Bacteria</taxon>
        <taxon>Bacillati</taxon>
        <taxon>Bacillota</taxon>
        <taxon>Clostridia</taxon>
        <taxon>Eubacteriales</taxon>
        <taxon>Oscillospiraceae</taxon>
        <taxon>Hydrogenoanaerobacterium</taxon>
    </lineage>
</organism>
<feature type="transmembrane region" description="Helical" evidence="2">
    <location>
        <begin position="86"/>
        <end position="105"/>
    </location>
</feature>
<reference evidence="3 4" key="1">
    <citation type="journal article" date="2021" name="Sci. Rep.">
        <title>The distribution of antibiotic resistance genes in chicken gut microbiota commensals.</title>
        <authorList>
            <person name="Juricova H."/>
            <person name="Matiasovicova J."/>
            <person name="Kubasova T."/>
            <person name="Cejkova D."/>
            <person name="Rychlik I."/>
        </authorList>
    </citation>
    <scope>NUCLEOTIDE SEQUENCE [LARGE SCALE GENOMIC DNA]</scope>
    <source>
        <strain evidence="3 4">An564</strain>
    </source>
</reference>
<feature type="region of interest" description="Disordered" evidence="1">
    <location>
        <begin position="109"/>
        <end position="197"/>
    </location>
</feature>
<dbReference type="Proteomes" id="UP000724149">
    <property type="component" value="Unassembled WGS sequence"/>
</dbReference>
<gene>
    <name evidence="3" type="ORF">H9X81_01785</name>
</gene>
<keyword evidence="2" id="KW-1133">Transmembrane helix</keyword>
<evidence type="ECO:0000256" key="2">
    <source>
        <dbReference type="SAM" id="Phobius"/>
    </source>
</evidence>
<accession>A0ABS2GKB4</accession>
<keyword evidence="2" id="KW-0812">Transmembrane</keyword>
<dbReference type="EMBL" id="JACSNR010000001">
    <property type="protein sequence ID" value="MBM6922426.1"/>
    <property type="molecule type" value="Genomic_DNA"/>
</dbReference>
<keyword evidence="2" id="KW-0472">Membrane</keyword>
<evidence type="ECO:0000313" key="4">
    <source>
        <dbReference type="Proteomes" id="UP000724149"/>
    </source>
</evidence>